<protein>
    <submittedName>
        <fullName evidence="8">Cell envelope biogenesis protein OmpA</fullName>
    </submittedName>
</protein>
<proteinExistence type="predicted"/>
<dbReference type="GO" id="GO:0009279">
    <property type="term" value="C:cell outer membrane"/>
    <property type="evidence" value="ECO:0007669"/>
    <property type="project" value="UniProtKB-SubCell"/>
</dbReference>
<keyword evidence="3" id="KW-0998">Cell outer membrane</keyword>
<dbReference type="InterPro" id="IPR011990">
    <property type="entry name" value="TPR-like_helical_dom_sf"/>
</dbReference>
<dbReference type="Gene3D" id="2.60.40.1120">
    <property type="entry name" value="Carboxypeptidase-like, regulatory domain"/>
    <property type="match status" value="1"/>
</dbReference>
<dbReference type="InterPro" id="IPR006665">
    <property type="entry name" value="OmpA-like"/>
</dbReference>
<evidence type="ECO:0000256" key="4">
    <source>
        <dbReference type="PROSITE-ProRule" id="PRU00339"/>
    </source>
</evidence>
<dbReference type="AlphaFoldDB" id="A0A255ZUU4"/>
<dbReference type="Proteomes" id="UP000216605">
    <property type="component" value="Unassembled WGS sequence"/>
</dbReference>
<feature type="signal peptide" evidence="6">
    <location>
        <begin position="1"/>
        <end position="18"/>
    </location>
</feature>
<dbReference type="Pfam" id="PF00691">
    <property type="entry name" value="OmpA"/>
    <property type="match status" value="1"/>
</dbReference>
<dbReference type="RefSeq" id="WP_094412130.1">
    <property type="nucleotide sequence ID" value="NZ_NOXV01000144.1"/>
</dbReference>
<dbReference type="SUPFAM" id="SSF48452">
    <property type="entry name" value="TPR-like"/>
    <property type="match status" value="1"/>
</dbReference>
<dbReference type="Gene3D" id="3.30.1330.60">
    <property type="entry name" value="OmpA-like domain"/>
    <property type="match status" value="1"/>
</dbReference>
<dbReference type="OrthoDB" id="9809364at2"/>
<dbReference type="SUPFAM" id="SSF49464">
    <property type="entry name" value="Carboxypeptidase regulatory domain-like"/>
    <property type="match status" value="1"/>
</dbReference>
<sequence length="624" mass="70156">MKRLYITLGMLACMAVYAQNKDTETADRLYARLEYVDATDAYLKLAEKGKGNAYVYRQLAESYYNVYNSKEAVKWYAKAIETPQDAETYYKYAQMLRSEGRYEEANRQMQAFAAMQPGDQRAILFKQDPNYLPKLRSQEKLFDEKLMDINDPKYSSFGAVLANDNTLYFTSTRNTARKNYGWNGQPYLDIYTATYNANGTFSEPVPLAQLNTKWHDGPVAVSADGNTMYFASESFKERRQFERDRENNLKRGQVFLYRATREGGKWGNIQLLPFNDKRWSTGNPALSPDGKTLYFASDREGTLGKGDIWKVEIKEGNAYGEPQNLGPKVNTDGSENFPYITSDNKLYFSSDGRKGFGGLDVYMTDLNRSTEAINVGAPVNTSKDDFSFSLNTAKNLGFFASNRTGVDQLYMAIPVCGVEAIVQVRDARTGRALANAKVAILDDKGNVIETRSTAEDGSVAYNIDCERGYTIQASAEGYENNTFPVAKTKGGTVNVNADLNEIEKIVTETAVVLNDVYYEFDKSNITREGAFELDKLVEAMKKQPGMVIMVKGHTDSRGSEQYNMNLSNRRARSAVQYVISRGIDRSRISGQGYGESEPKVACGDNCTEEQHAQNRRTEFLIVKK</sequence>
<evidence type="ECO:0000259" key="7">
    <source>
        <dbReference type="PROSITE" id="PS51123"/>
    </source>
</evidence>
<dbReference type="InterPro" id="IPR011042">
    <property type="entry name" value="6-blade_b-propeller_TolB-like"/>
</dbReference>
<keyword evidence="9" id="KW-1185">Reference proteome</keyword>
<gene>
    <name evidence="8" type="ORF">CHU92_02120</name>
</gene>
<feature type="repeat" description="TPR" evidence="4">
    <location>
        <begin position="53"/>
        <end position="86"/>
    </location>
</feature>
<dbReference type="PRINTS" id="PR01021">
    <property type="entry name" value="OMPADOMAIN"/>
</dbReference>
<dbReference type="Gene3D" id="2.120.10.30">
    <property type="entry name" value="TolB, C-terminal domain"/>
    <property type="match status" value="1"/>
</dbReference>
<dbReference type="InterPro" id="IPR036737">
    <property type="entry name" value="OmpA-like_sf"/>
</dbReference>
<feature type="domain" description="OmpA-like" evidence="7">
    <location>
        <begin position="506"/>
        <end position="624"/>
    </location>
</feature>
<name>A0A255ZUU4_9FLAO</name>
<keyword evidence="2 5" id="KW-0472">Membrane</keyword>
<organism evidence="8 9">
    <name type="scientific">Flavobacterium cyanobacteriorum</name>
    <dbReference type="NCBI Taxonomy" id="2022802"/>
    <lineage>
        <taxon>Bacteria</taxon>
        <taxon>Pseudomonadati</taxon>
        <taxon>Bacteroidota</taxon>
        <taxon>Flavobacteriia</taxon>
        <taxon>Flavobacteriales</taxon>
        <taxon>Flavobacteriaceae</taxon>
        <taxon>Flavobacterium</taxon>
    </lineage>
</organism>
<dbReference type="InterPro" id="IPR008969">
    <property type="entry name" value="CarboxyPept-like_regulatory"/>
</dbReference>
<evidence type="ECO:0000256" key="2">
    <source>
        <dbReference type="ARBA" id="ARBA00023136"/>
    </source>
</evidence>
<evidence type="ECO:0000256" key="3">
    <source>
        <dbReference type="ARBA" id="ARBA00023237"/>
    </source>
</evidence>
<dbReference type="Gene3D" id="1.25.40.10">
    <property type="entry name" value="Tetratricopeptide repeat domain"/>
    <property type="match status" value="1"/>
</dbReference>
<feature type="chain" id="PRO_5013010680" evidence="6">
    <location>
        <begin position="19"/>
        <end position="624"/>
    </location>
</feature>
<evidence type="ECO:0000256" key="5">
    <source>
        <dbReference type="PROSITE-ProRule" id="PRU00473"/>
    </source>
</evidence>
<dbReference type="Pfam" id="PF07676">
    <property type="entry name" value="PD40"/>
    <property type="match status" value="2"/>
</dbReference>
<dbReference type="InterPro" id="IPR011659">
    <property type="entry name" value="WD40"/>
</dbReference>
<dbReference type="InterPro" id="IPR019734">
    <property type="entry name" value="TPR_rpt"/>
</dbReference>
<keyword evidence="6" id="KW-0732">Signal</keyword>
<dbReference type="InterPro" id="IPR006664">
    <property type="entry name" value="OMP_bac"/>
</dbReference>
<dbReference type="CDD" id="cd07185">
    <property type="entry name" value="OmpA_C-like"/>
    <property type="match status" value="1"/>
</dbReference>
<evidence type="ECO:0000313" key="9">
    <source>
        <dbReference type="Proteomes" id="UP000216605"/>
    </source>
</evidence>
<dbReference type="EMBL" id="NOXV01000144">
    <property type="protein sequence ID" value="OYQ45253.1"/>
    <property type="molecule type" value="Genomic_DNA"/>
</dbReference>
<evidence type="ECO:0000256" key="6">
    <source>
        <dbReference type="SAM" id="SignalP"/>
    </source>
</evidence>
<dbReference type="Pfam" id="PF13620">
    <property type="entry name" value="CarboxypepD_reg"/>
    <property type="match status" value="1"/>
</dbReference>
<reference evidence="8 9" key="1">
    <citation type="submission" date="2017-07" db="EMBL/GenBank/DDBJ databases">
        <title>Flavobacterium cyanobacteriorum sp. nov., isolated from cyanobacterial aggregates in a eutrophic lake.</title>
        <authorList>
            <person name="Cai H."/>
        </authorList>
    </citation>
    <scope>NUCLEOTIDE SEQUENCE [LARGE SCALE GENOMIC DNA]</scope>
    <source>
        <strain evidence="8 9">TH021</strain>
    </source>
</reference>
<keyword evidence="4" id="KW-0802">TPR repeat</keyword>
<evidence type="ECO:0000256" key="1">
    <source>
        <dbReference type="ARBA" id="ARBA00004442"/>
    </source>
</evidence>
<comment type="caution">
    <text evidence="8">The sequence shown here is derived from an EMBL/GenBank/DDBJ whole genome shotgun (WGS) entry which is preliminary data.</text>
</comment>
<dbReference type="PROSITE" id="PS50005">
    <property type="entry name" value="TPR"/>
    <property type="match status" value="1"/>
</dbReference>
<dbReference type="InterPro" id="IPR050330">
    <property type="entry name" value="Bact_OuterMem_StrucFunc"/>
</dbReference>
<comment type="subcellular location">
    <subcellularLocation>
        <location evidence="1">Cell outer membrane</location>
    </subcellularLocation>
</comment>
<dbReference type="SUPFAM" id="SSF103088">
    <property type="entry name" value="OmpA-like"/>
    <property type="match status" value="1"/>
</dbReference>
<dbReference type="SUPFAM" id="SSF82171">
    <property type="entry name" value="DPP6 N-terminal domain-like"/>
    <property type="match status" value="1"/>
</dbReference>
<evidence type="ECO:0000313" key="8">
    <source>
        <dbReference type="EMBL" id="OYQ45253.1"/>
    </source>
</evidence>
<accession>A0A255ZUU4</accession>
<dbReference type="PROSITE" id="PS51123">
    <property type="entry name" value="OMPA_2"/>
    <property type="match status" value="1"/>
</dbReference>
<dbReference type="PANTHER" id="PTHR30329:SF21">
    <property type="entry name" value="LIPOPROTEIN YIAD-RELATED"/>
    <property type="match status" value="1"/>
</dbReference>
<dbReference type="PANTHER" id="PTHR30329">
    <property type="entry name" value="STATOR ELEMENT OF FLAGELLAR MOTOR COMPLEX"/>
    <property type="match status" value="1"/>
</dbReference>